<comment type="caution">
    <text evidence="1">The sequence shown here is derived from an EMBL/GenBank/DDBJ whole genome shotgun (WGS) entry which is preliminary data.</text>
</comment>
<protein>
    <submittedName>
        <fullName evidence="1">DinI family protein</fullName>
    </submittedName>
</protein>
<evidence type="ECO:0000313" key="1">
    <source>
        <dbReference type="EMBL" id="MBS0969501.1"/>
    </source>
</evidence>
<dbReference type="PANTHER" id="PTHR36572:SF2">
    <property type="entry name" value="DNA DAMAGE-INDUCIBLE PROTEIN I"/>
    <property type="match status" value="1"/>
</dbReference>
<organism evidence="1 2">
    <name type="scientific">Nissabacter archeti</name>
    <dbReference type="NCBI Taxonomy" id="1917880"/>
    <lineage>
        <taxon>Bacteria</taxon>
        <taxon>Pseudomonadati</taxon>
        <taxon>Pseudomonadota</taxon>
        <taxon>Gammaproteobacteria</taxon>
        <taxon>Enterobacterales</taxon>
        <taxon>Yersiniaceae</taxon>
        <taxon>Nissabacter</taxon>
    </lineage>
</organism>
<name>A0ABS5JHQ0_9GAMM</name>
<dbReference type="Proteomes" id="UP000680634">
    <property type="component" value="Unassembled WGS sequence"/>
</dbReference>
<accession>A0ABS5JHQ0</accession>
<proteinExistence type="predicted"/>
<dbReference type="InterPro" id="IPR010391">
    <property type="entry name" value="DNA_damage-inducible_DinI-like"/>
</dbReference>
<dbReference type="PANTHER" id="PTHR36572">
    <property type="entry name" value="DNA DAMAGE-INDUCIBLE PROTEIN I-RELATED"/>
    <property type="match status" value="1"/>
</dbReference>
<gene>
    <name evidence="1" type="ORF">JK232_11425</name>
</gene>
<dbReference type="Gene3D" id="3.30.910.10">
    <property type="entry name" value="DinI-like"/>
    <property type="match status" value="1"/>
</dbReference>
<dbReference type="SUPFAM" id="SSF54857">
    <property type="entry name" value="DNA damage-inducible protein DinI"/>
    <property type="match status" value="1"/>
</dbReference>
<dbReference type="RefSeq" id="WP_101854575.1">
    <property type="nucleotide sequence ID" value="NZ_JAERKB010000007.1"/>
</dbReference>
<sequence>MRVDILIDKQQKISPATLEALQAEMHKNLGPHYPAMAVRIRKGSSNGVELSGIRQDEDKKNVMNILQAVWEDDSWLH</sequence>
<reference evidence="1 2" key="1">
    <citation type="submission" date="2020-12" db="EMBL/GenBank/DDBJ databases">
        <authorList>
            <person name="Mcmullen J.G."/>
        </authorList>
    </citation>
    <scope>NUCLEOTIDE SEQUENCE [LARGE SCALE GENOMIC DNA]</scope>
    <source>
        <strain evidence="1 2">JGM97</strain>
    </source>
</reference>
<evidence type="ECO:0000313" key="2">
    <source>
        <dbReference type="Proteomes" id="UP000680634"/>
    </source>
</evidence>
<reference evidence="2" key="2">
    <citation type="submission" date="2023-07" db="EMBL/GenBank/DDBJ databases">
        <title>Genome-inferred correspondence between phylogeny and metabolic traits in the wild Drosophila gut microbiome.</title>
        <authorList>
            <person name="Bueno E."/>
            <person name="Blow F."/>
            <person name="Douglas A.E."/>
        </authorList>
    </citation>
    <scope>NUCLEOTIDE SEQUENCE [LARGE SCALE GENOMIC DNA]</scope>
    <source>
        <strain evidence="2">JGM97</strain>
    </source>
</reference>
<dbReference type="InterPro" id="IPR036687">
    <property type="entry name" value="DinI-like_sf"/>
</dbReference>
<dbReference type="Pfam" id="PF06183">
    <property type="entry name" value="DinI"/>
    <property type="match status" value="1"/>
</dbReference>
<keyword evidence="2" id="KW-1185">Reference proteome</keyword>
<dbReference type="EMBL" id="JAERKB010000007">
    <property type="protein sequence ID" value="MBS0969501.1"/>
    <property type="molecule type" value="Genomic_DNA"/>
</dbReference>